<dbReference type="InterPro" id="IPR003439">
    <property type="entry name" value="ABC_transporter-like_ATP-bd"/>
</dbReference>
<keyword evidence="5 7" id="KW-0067">ATP-binding</keyword>
<proteinExistence type="inferred from homology"/>
<dbReference type="Pfam" id="PF08352">
    <property type="entry name" value="oligo_HPY"/>
    <property type="match status" value="2"/>
</dbReference>
<name>A0A2S5GJW8_9BURK</name>
<keyword evidence="3" id="KW-1003">Cell membrane</keyword>
<dbReference type="CDD" id="cd03257">
    <property type="entry name" value="ABC_NikE_OppD_transporters"/>
    <property type="match status" value="2"/>
</dbReference>
<dbReference type="NCBIfam" id="NF008453">
    <property type="entry name" value="PRK11308.1"/>
    <property type="match status" value="2"/>
</dbReference>
<evidence type="ECO:0000256" key="2">
    <source>
        <dbReference type="ARBA" id="ARBA00022448"/>
    </source>
</evidence>
<dbReference type="AlphaFoldDB" id="A0A2S5GJW8"/>
<dbReference type="PANTHER" id="PTHR43776">
    <property type="entry name" value="TRANSPORT ATP-BINDING PROTEIN"/>
    <property type="match status" value="1"/>
</dbReference>
<dbReference type="Proteomes" id="UP000239990">
    <property type="component" value="Unassembled WGS sequence"/>
</dbReference>
<gene>
    <name evidence="7" type="ORF">C4E15_26045</name>
</gene>
<dbReference type="InterPro" id="IPR050319">
    <property type="entry name" value="ABC_transp_ATP-bind"/>
</dbReference>
<dbReference type="InterPro" id="IPR027417">
    <property type="entry name" value="P-loop_NTPase"/>
</dbReference>
<dbReference type="GO" id="GO:0015833">
    <property type="term" value="P:peptide transport"/>
    <property type="evidence" value="ECO:0007669"/>
    <property type="project" value="InterPro"/>
</dbReference>
<dbReference type="SUPFAM" id="SSF52540">
    <property type="entry name" value="P-loop containing nucleoside triphosphate hydrolases"/>
    <property type="match status" value="2"/>
</dbReference>
<dbReference type="PANTHER" id="PTHR43776:SF7">
    <property type="entry name" value="D,D-DIPEPTIDE TRANSPORT ATP-BINDING PROTEIN DDPF-RELATED"/>
    <property type="match status" value="1"/>
</dbReference>
<evidence type="ECO:0000256" key="5">
    <source>
        <dbReference type="ARBA" id="ARBA00022840"/>
    </source>
</evidence>
<dbReference type="InterPro" id="IPR013563">
    <property type="entry name" value="Oligopep_ABC_C"/>
</dbReference>
<organism evidence="7 8">
    <name type="scientific">Achromobacter spanius</name>
    <dbReference type="NCBI Taxonomy" id="217203"/>
    <lineage>
        <taxon>Bacteria</taxon>
        <taxon>Pseudomonadati</taxon>
        <taxon>Pseudomonadota</taxon>
        <taxon>Betaproteobacteria</taxon>
        <taxon>Burkholderiales</taxon>
        <taxon>Alcaligenaceae</taxon>
        <taxon>Achromobacter</taxon>
    </lineage>
</organism>
<keyword evidence="2" id="KW-0813">Transport</keyword>
<feature type="domain" description="ABC transporter" evidence="6">
    <location>
        <begin position="320"/>
        <end position="564"/>
    </location>
</feature>
<dbReference type="GO" id="GO:0016887">
    <property type="term" value="F:ATP hydrolysis activity"/>
    <property type="evidence" value="ECO:0007669"/>
    <property type="project" value="InterPro"/>
</dbReference>
<dbReference type="EMBL" id="PREU01000016">
    <property type="protein sequence ID" value="PPA73185.1"/>
    <property type="molecule type" value="Genomic_DNA"/>
</dbReference>
<reference evidence="7 8" key="1">
    <citation type="submission" date="2018-02" db="EMBL/GenBank/DDBJ databases">
        <title>Draft Genome of Achromobacter spanius stain 6.</title>
        <authorList>
            <person name="Gunasekera T.S."/>
            <person name="Radwan O."/>
            <person name="Ruiz O.N."/>
        </authorList>
    </citation>
    <scope>NUCLEOTIDE SEQUENCE [LARGE SCALE GENOMIC DNA]</scope>
    <source>
        <strain evidence="7 8">6</strain>
    </source>
</reference>
<protein>
    <submittedName>
        <fullName evidence="7">Glutathione ABC transporter ATP-binding protein GsiA</fullName>
    </submittedName>
</protein>
<dbReference type="GO" id="GO:0005524">
    <property type="term" value="F:ATP binding"/>
    <property type="evidence" value="ECO:0007669"/>
    <property type="project" value="UniProtKB-KW"/>
</dbReference>
<dbReference type="NCBIfam" id="NF007739">
    <property type="entry name" value="PRK10419.1"/>
    <property type="match status" value="2"/>
</dbReference>
<evidence type="ECO:0000256" key="4">
    <source>
        <dbReference type="ARBA" id="ARBA00022741"/>
    </source>
</evidence>
<comment type="similarity">
    <text evidence="1">Belongs to the ABC transporter superfamily.</text>
</comment>
<feature type="domain" description="ABC transporter" evidence="6">
    <location>
        <begin position="14"/>
        <end position="263"/>
    </location>
</feature>
<dbReference type="PROSITE" id="PS50893">
    <property type="entry name" value="ABC_TRANSPORTER_2"/>
    <property type="match status" value="2"/>
</dbReference>
<dbReference type="FunFam" id="3.40.50.300:FF:000016">
    <property type="entry name" value="Oligopeptide ABC transporter ATP-binding component"/>
    <property type="match status" value="2"/>
</dbReference>
<sequence length="609" mass="65697">MTRTSHPPDTRALLSVQDLTVSFRADDGQRRAVDGLSFNVAAGETLALVGESGCGKSTTALAVLRLLAPGSRVQGRILFNDVDLAALPDRQLRQVRGRDIAMIFQEPMTSLNPVLTIGRQIAEAIRCHEDIGRTALRHRTLELLARVRIPGPERRIDDYPMQLSGGQRQRVMIAMAIACRPKLLIADEPTTALDVTIQAQILQLLDELRRDLGMSVLLITHDLGVVRQWADRVLVMHGGKKLEEAPAVQLFAAPSHPYTQGLLGASLHARGGLHYRQARLPEIVVSHGHGDGAPHFTLRTSTGAGQAHGATGPHSAAPLLSVRGLTTRYAGRRGVDVLAVDDVSFDIAHGETLGLVGESGSGKSSLSRTLLRLTPAHAGQALLRGTDLLALSQRALKASRRHIQMVFQDPYASLNPRHTVHDILAAVLKVHGVRDRAERGRHVARMLDNVGLPADAARRYPNEFSGGQRQRIGIARALITRPSLVVLDEPVSALDVSVQAQILNLLVDLKNELGLSYLFISHDLAVVRYLCDRVMVMNQGRIVEHGTPETIWHQPAHPYTRTLLAAVPAAPALPAATAAHVAPPAPASAPVGRQTASYSRVPGIGILHG</sequence>
<comment type="caution">
    <text evidence="7">The sequence shown here is derived from an EMBL/GenBank/DDBJ whole genome shotgun (WGS) entry which is preliminary data.</text>
</comment>
<dbReference type="GO" id="GO:0055085">
    <property type="term" value="P:transmembrane transport"/>
    <property type="evidence" value="ECO:0007669"/>
    <property type="project" value="UniProtKB-ARBA"/>
</dbReference>
<dbReference type="RefSeq" id="WP_104145437.1">
    <property type="nucleotide sequence ID" value="NZ_PREU01000016.1"/>
</dbReference>
<dbReference type="InterPro" id="IPR017871">
    <property type="entry name" value="ABC_transporter-like_CS"/>
</dbReference>
<dbReference type="Gene3D" id="3.40.50.300">
    <property type="entry name" value="P-loop containing nucleotide triphosphate hydrolases"/>
    <property type="match status" value="2"/>
</dbReference>
<dbReference type="OrthoDB" id="9802772at2"/>
<dbReference type="SMART" id="SM00382">
    <property type="entry name" value="AAA"/>
    <property type="match status" value="2"/>
</dbReference>
<dbReference type="PROSITE" id="PS00211">
    <property type="entry name" value="ABC_TRANSPORTER_1"/>
    <property type="match status" value="2"/>
</dbReference>
<evidence type="ECO:0000313" key="8">
    <source>
        <dbReference type="Proteomes" id="UP000239990"/>
    </source>
</evidence>
<keyword evidence="4" id="KW-0547">Nucleotide-binding</keyword>
<evidence type="ECO:0000259" key="6">
    <source>
        <dbReference type="PROSITE" id="PS50893"/>
    </source>
</evidence>
<evidence type="ECO:0000256" key="1">
    <source>
        <dbReference type="ARBA" id="ARBA00005417"/>
    </source>
</evidence>
<dbReference type="Pfam" id="PF00005">
    <property type="entry name" value="ABC_tran"/>
    <property type="match status" value="2"/>
</dbReference>
<accession>A0A2S5GJW8</accession>
<dbReference type="InterPro" id="IPR003593">
    <property type="entry name" value="AAA+_ATPase"/>
</dbReference>
<evidence type="ECO:0000313" key="7">
    <source>
        <dbReference type="EMBL" id="PPA73185.1"/>
    </source>
</evidence>
<keyword evidence="3" id="KW-0472">Membrane</keyword>
<evidence type="ECO:0000256" key="3">
    <source>
        <dbReference type="ARBA" id="ARBA00022475"/>
    </source>
</evidence>